<dbReference type="RefSeq" id="WP_074640479.1">
    <property type="nucleotide sequence ID" value="NZ_FOFU01000001.1"/>
</dbReference>
<feature type="transmembrane region" description="Helical" evidence="1">
    <location>
        <begin position="20"/>
        <end position="40"/>
    </location>
</feature>
<keyword evidence="1" id="KW-0812">Transmembrane</keyword>
<accession>A0A1H9ASJ7</accession>
<keyword evidence="1" id="KW-0472">Membrane</keyword>
<dbReference type="Proteomes" id="UP000182360">
    <property type="component" value="Unassembled WGS sequence"/>
</dbReference>
<keyword evidence="1" id="KW-1133">Transmembrane helix</keyword>
<sequence>MTVSDNGSPMMFGGDGFGGSGFIWAFLIFALLMGNGGFGFGGNGNTNALSADMQRGFDAQNTTANQREILSATNNVYHDVVTNLGDKYSELARDIAGVNAGVSQAIANQCQLNGDLKLQMSEGFGQNRYDGAMNTASINAVTTAQTQKILDVLAQNKIEALQGRVNQLEMQNALCNVVRYPNATTYSAGGSPFCNNCGCNGYPLYN</sequence>
<gene>
    <name evidence="2" type="ORF">SAMN04487977_101452</name>
</gene>
<organism evidence="2 3">
    <name type="scientific">Treponema bryantii</name>
    <dbReference type="NCBI Taxonomy" id="163"/>
    <lineage>
        <taxon>Bacteria</taxon>
        <taxon>Pseudomonadati</taxon>
        <taxon>Spirochaetota</taxon>
        <taxon>Spirochaetia</taxon>
        <taxon>Spirochaetales</taxon>
        <taxon>Treponemataceae</taxon>
        <taxon>Treponema</taxon>
    </lineage>
</organism>
<dbReference type="EMBL" id="FOFU01000001">
    <property type="protein sequence ID" value="SEP79629.1"/>
    <property type="molecule type" value="Genomic_DNA"/>
</dbReference>
<reference evidence="2 3" key="1">
    <citation type="submission" date="2016-10" db="EMBL/GenBank/DDBJ databases">
        <authorList>
            <person name="de Groot N.N."/>
        </authorList>
    </citation>
    <scope>NUCLEOTIDE SEQUENCE [LARGE SCALE GENOMIC DNA]</scope>
    <source>
        <strain evidence="2 3">B25</strain>
    </source>
</reference>
<evidence type="ECO:0000313" key="3">
    <source>
        <dbReference type="Proteomes" id="UP000182360"/>
    </source>
</evidence>
<name>A0A1H9ASJ7_9SPIR</name>
<evidence type="ECO:0000313" key="2">
    <source>
        <dbReference type="EMBL" id="SEP79629.1"/>
    </source>
</evidence>
<evidence type="ECO:0000256" key="1">
    <source>
        <dbReference type="SAM" id="Phobius"/>
    </source>
</evidence>
<dbReference type="AlphaFoldDB" id="A0A1H9ASJ7"/>
<proteinExistence type="predicted"/>
<keyword evidence="3" id="KW-1185">Reference proteome</keyword>
<protein>
    <submittedName>
        <fullName evidence="2">Uncharacterized protein</fullName>
    </submittedName>
</protein>